<proteinExistence type="inferred from homology"/>
<evidence type="ECO:0000256" key="2">
    <source>
        <dbReference type="RuleBase" id="RU361185"/>
    </source>
</evidence>
<dbReference type="Pfam" id="PF21365">
    <property type="entry name" value="Glyco_hydro_31_3rd"/>
    <property type="match status" value="1"/>
</dbReference>
<dbReference type="GO" id="GO:0004553">
    <property type="term" value="F:hydrolase activity, hydrolyzing O-glycosyl compounds"/>
    <property type="evidence" value="ECO:0007669"/>
    <property type="project" value="InterPro"/>
</dbReference>
<keyword evidence="6" id="KW-1185">Reference proteome</keyword>
<comment type="caution">
    <text evidence="5">The sequence shown here is derived from an EMBL/GenBank/DDBJ whole genome shotgun (WGS) entry which is preliminary data.</text>
</comment>
<name>A0A5N6S7E9_9BIFI</name>
<reference evidence="5 6" key="1">
    <citation type="submission" date="2018-04" db="EMBL/GenBank/DDBJ databases">
        <authorList>
            <person name="Eckel V.P."/>
            <person name="Vogel R.F."/>
        </authorList>
    </citation>
    <scope>NUCLEOTIDE SEQUENCE [LARGE SCALE GENOMIC DNA]</scope>
    <source>
        <strain evidence="6">TMW 2.1764</strain>
    </source>
</reference>
<dbReference type="SUPFAM" id="SSF51011">
    <property type="entry name" value="Glycosyl hydrolase domain"/>
    <property type="match status" value="1"/>
</dbReference>
<dbReference type="SUPFAM" id="SSF51445">
    <property type="entry name" value="(Trans)glycosidases"/>
    <property type="match status" value="1"/>
</dbReference>
<dbReference type="InterPro" id="IPR051816">
    <property type="entry name" value="Glycosyl_Hydrolase_31"/>
</dbReference>
<dbReference type="Pfam" id="PF01055">
    <property type="entry name" value="Glyco_hydro_31_2nd"/>
    <property type="match status" value="1"/>
</dbReference>
<evidence type="ECO:0000313" key="5">
    <source>
        <dbReference type="EMBL" id="KAE8129622.1"/>
    </source>
</evidence>
<sequence length="835" mass="93835">MPRFPQLDTHPIMNPEAVIQGDHWRIGVLTESLLRLEWQDDGVFEDHATQMVVNRDWGAKPKFTHTVRDGRLVLDTPALRLTYDMKPFSKEGLSVVIKGVNSNRNTWNYGEEQEGNLYGTARTLDETNGPTPLGLGVVSRDGWAVLDDSASNILTEAAQVNGEDNTFGTWVVPRPSTGHDLYAFGYAHRYIEAIHDFYQLTGPTPLLPRFALGNWWSRYHRYTEREYVQLVERFEREGLPFTTAVVDMDWHLVDAVDPKYGSGWTGYTWNRSFFPDPKRFLDTLHRHGLKVTPNVHPRDGIRAFEDGYAEAAQQMGIDPASEEPIEFDLTSPKFMKTYFDLHHKLEDEGVDFWWLDWQQGGVTRQKGLDPLWMLNHLHYLDSGRDGRWPLTFSRYAGPGSHRYPVGFSGDTVVSWESLRFQPYFTATASNIGYGWWSHDIGGHMFGYRDEELEARWYQFGVFSPINRLHSTDSAFNGKEPWNFRTEVRDSMTASLRLRHELIPYLYTMNWRAAGEGRPIVEPMYWQAADNASAYEVPDEFRFGTELVVAPIVEPMDHEAQLAKADAWLPQGTWFDFFTGRRYEAPSVDGRKFEVWRPLEAIPVFAKAGGIVPMQPLDEANGPINSIGNPKHVRVVAFAGADGAFTLTEDDGARGVESAAATTELALHWVAGSSSTFTIGAVQGAGADDAAVAGSIVPERRSWTVVMRGVEPAKVSVRAGGKAIEVTTAYDERTLSLSVDIPEVPSDAAVEILFDSELALAHDTSADDAFRVLYNAQIDCLAKDKADRLVRTDGAAALNALHTLERPANGEHRHDLFVSHMPESVIRAVAEQLLRV</sequence>
<evidence type="ECO:0000259" key="3">
    <source>
        <dbReference type="Pfam" id="PF01055"/>
    </source>
</evidence>
<dbReference type="AlphaFoldDB" id="A0A5N6S7E9"/>
<dbReference type="Gene3D" id="2.60.40.1180">
    <property type="entry name" value="Golgi alpha-mannosidase II"/>
    <property type="match status" value="2"/>
</dbReference>
<dbReference type="InterPro" id="IPR048395">
    <property type="entry name" value="Glyco_hydro_31_C"/>
</dbReference>
<dbReference type="EMBL" id="QDAG01000002">
    <property type="protein sequence ID" value="KAE8129622.1"/>
    <property type="molecule type" value="Genomic_DNA"/>
</dbReference>
<dbReference type="RefSeq" id="WP_152580104.1">
    <property type="nucleotide sequence ID" value="NZ_QDAG01000002.1"/>
</dbReference>
<evidence type="ECO:0000313" key="6">
    <source>
        <dbReference type="Proteomes" id="UP000325415"/>
    </source>
</evidence>
<keyword evidence="2" id="KW-0378">Hydrolase</keyword>
<dbReference type="Proteomes" id="UP000325415">
    <property type="component" value="Unassembled WGS sequence"/>
</dbReference>
<protein>
    <submittedName>
        <fullName evidence="5">Alpha-glucosidase</fullName>
    </submittedName>
</protein>
<dbReference type="InterPro" id="IPR013780">
    <property type="entry name" value="Glyco_hydro_b"/>
</dbReference>
<feature type="domain" description="Glycoside hydrolase family 31 TIM barrel" evidence="3">
    <location>
        <begin position="204"/>
        <end position="508"/>
    </location>
</feature>
<dbReference type="CDD" id="cd06595">
    <property type="entry name" value="GH31_u1"/>
    <property type="match status" value="1"/>
</dbReference>
<dbReference type="Gene3D" id="3.20.20.80">
    <property type="entry name" value="Glycosidases"/>
    <property type="match status" value="1"/>
</dbReference>
<dbReference type="PANTHER" id="PTHR43863:SF2">
    <property type="entry name" value="MALTASE-GLUCOAMYLASE"/>
    <property type="match status" value="1"/>
</dbReference>
<dbReference type="InterPro" id="IPR000322">
    <property type="entry name" value="Glyco_hydro_31_TIM"/>
</dbReference>
<dbReference type="InterPro" id="IPR017853">
    <property type="entry name" value="GH"/>
</dbReference>
<accession>A0A5N6S7E9</accession>
<keyword evidence="2" id="KW-0326">Glycosidase</keyword>
<dbReference type="OrthoDB" id="176168at2"/>
<dbReference type="GeneID" id="78126491"/>
<gene>
    <name evidence="5" type="ORF">DDE84_02120</name>
</gene>
<dbReference type="GO" id="GO:0005975">
    <property type="term" value="P:carbohydrate metabolic process"/>
    <property type="evidence" value="ECO:0007669"/>
    <property type="project" value="InterPro"/>
</dbReference>
<dbReference type="PANTHER" id="PTHR43863">
    <property type="entry name" value="HYDROLASE, PUTATIVE (AFU_ORTHOLOGUE AFUA_1G03140)-RELATED"/>
    <property type="match status" value="1"/>
</dbReference>
<evidence type="ECO:0000259" key="4">
    <source>
        <dbReference type="Pfam" id="PF21365"/>
    </source>
</evidence>
<organism evidence="5 6">
    <name type="scientific">Bifidobacterium tibiigranuli</name>
    <dbReference type="NCBI Taxonomy" id="2172043"/>
    <lineage>
        <taxon>Bacteria</taxon>
        <taxon>Bacillati</taxon>
        <taxon>Actinomycetota</taxon>
        <taxon>Actinomycetes</taxon>
        <taxon>Bifidobacteriales</taxon>
        <taxon>Bifidobacteriaceae</taxon>
        <taxon>Bifidobacterium</taxon>
    </lineage>
</organism>
<comment type="similarity">
    <text evidence="1 2">Belongs to the glycosyl hydrolase 31 family.</text>
</comment>
<evidence type="ECO:0000256" key="1">
    <source>
        <dbReference type="ARBA" id="ARBA00007806"/>
    </source>
</evidence>
<feature type="domain" description="Glycosyl hydrolase family 31 C-terminal" evidence="4">
    <location>
        <begin position="516"/>
        <end position="611"/>
    </location>
</feature>